<dbReference type="PROSITE" id="PS50250">
    <property type="entry name" value="PCI"/>
    <property type="match status" value="1"/>
</dbReference>
<dbReference type="PANTHER" id="PTHR14145">
    <property type="entry name" value="26S PROTESOME SUBUNIT 6"/>
    <property type="match status" value="1"/>
</dbReference>
<dbReference type="Gene3D" id="1.25.40.570">
    <property type="match status" value="1"/>
</dbReference>
<dbReference type="Pfam" id="PF01399">
    <property type="entry name" value="PCI"/>
    <property type="match status" value="1"/>
</dbReference>
<name>R4XGD3_TAPDE</name>
<dbReference type="Pfam" id="PF10602">
    <property type="entry name" value="RPN7"/>
    <property type="match status" value="1"/>
</dbReference>
<keyword evidence="6" id="KW-1185">Reference proteome</keyword>
<evidence type="ECO:0000259" key="4">
    <source>
        <dbReference type="PROSITE" id="PS50250"/>
    </source>
</evidence>
<evidence type="ECO:0000256" key="3">
    <source>
        <dbReference type="ARBA" id="ARBA00093502"/>
    </source>
</evidence>
<dbReference type="AlphaFoldDB" id="R4XGD3"/>
<evidence type="ECO:0000313" key="6">
    <source>
        <dbReference type="Proteomes" id="UP000013776"/>
    </source>
</evidence>
<comment type="subunit">
    <text evidence="3">The 26S proteasome is composed of a core protease, known as the 20S proteasome, capped at one or both ends by the 19S regulatory complex (RC). The RC is composed of at least 18 different subunits in two subcomplexes, the base and the lid, which form the portions proximal and distal to the 20S proteolytic core, respectively. Component of the lid subcomplex of the 19S RC.</text>
</comment>
<comment type="caution">
    <text evidence="5">The sequence shown here is derived from an EMBL/GenBank/DDBJ whole genome shotgun (WGS) entry which is preliminary data.</text>
</comment>
<feature type="domain" description="PCI" evidence="4">
    <location>
        <begin position="196"/>
        <end position="364"/>
    </location>
</feature>
<dbReference type="SMART" id="SM00088">
    <property type="entry name" value="PINT"/>
    <property type="match status" value="1"/>
</dbReference>
<dbReference type="eggNOG" id="KOG0687">
    <property type="taxonomic scope" value="Eukaryota"/>
</dbReference>
<accession>R4XGD3</accession>
<dbReference type="FunFam" id="1.25.40.570:FF:000005">
    <property type="entry name" value="26S proteasome regulatory subunit N7"/>
    <property type="match status" value="1"/>
</dbReference>
<organism evidence="5 6">
    <name type="scientific">Taphrina deformans (strain PYCC 5710 / ATCC 11124 / CBS 356.35 / IMI 108563 / JCM 9778 / NBRC 8474)</name>
    <name type="common">Peach leaf curl fungus</name>
    <name type="synonym">Lalaria deformans</name>
    <dbReference type="NCBI Taxonomy" id="1097556"/>
    <lineage>
        <taxon>Eukaryota</taxon>
        <taxon>Fungi</taxon>
        <taxon>Dikarya</taxon>
        <taxon>Ascomycota</taxon>
        <taxon>Taphrinomycotina</taxon>
        <taxon>Taphrinomycetes</taxon>
        <taxon>Taphrinales</taxon>
        <taxon>Taphrinaceae</taxon>
        <taxon>Taphrina</taxon>
    </lineage>
</organism>
<evidence type="ECO:0000256" key="2">
    <source>
        <dbReference type="ARBA" id="ARBA00093435"/>
    </source>
</evidence>
<protein>
    <submittedName>
        <fullName evidence="5">Probable 26S proteasome regulatory subunit rpn7</fullName>
    </submittedName>
</protein>
<dbReference type="SUPFAM" id="SSF46785">
    <property type="entry name" value="Winged helix' DNA-binding domain"/>
    <property type="match status" value="1"/>
</dbReference>
<proteinExistence type="predicted"/>
<dbReference type="InterPro" id="IPR045135">
    <property type="entry name" value="Rpn7_N"/>
</dbReference>
<comment type="function">
    <text evidence="2">Component of the 19S cap proteasome complex which acts as a regulatory subunit of the 26S proteasome, involved in the ATP-dependent degradation of ubiquitinated proteins.</text>
</comment>
<reference evidence="5 6" key="1">
    <citation type="journal article" date="2013" name="MBio">
        <title>Genome sequencing of the plant pathogen Taphrina deformans, the causal agent of peach leaf curl.</title>
        <authorList>
            <person name="Cisse O.H."/>
            <person name="Almeida J.M.G.C.F."/>
            <person name="Fonseca A."/>
            <person name="Kumar A.A."/>
            <person name="Salojaervi J."/>
            <person name="Overmyer K."/>
            <person name="Hauser P.M."/>
            <person name="Pagni M."/>
        </authorList>
    </citation>
    <scope>NUCLEOTIDE SEQUENCE [LARGE SCALE GENOMIC DNA]</scope>
    <source>
        <strain evidence="6">PYCC 5710 / ATCC 11124 / CBS 356.35 / IMI 108563 / JCM 9778 / NBRC 8474</strain>
    </source>
</reference>
<dbReference type="InterPro" id="IPR019585">
    <property type="entry name" value="Rpn7/CSN1"/>
</dbReference>
<dbReference type="EMBL" id="CAHR02000157">
    <property type="protein sequence ID" value="CCG83549.1"/>
    <property type="molecule type" value="Genomic_DNA"/>
</dbReference>
<evidence type="ECO:0000256" key="1">
    <source>
        <dbReference type="ARBA" id="ARBA00022942"/>
    </source>
</evidence>
<keyword evidence="1 5" id="KW-0647">Proteasome</keyword>
<sequence length="392" mass="44050">MAAAVDENSLPAVPDLKLAAAIHQLQSPNLDHLHASAKEILQSSIDKDNLAPLYQYIHQELSLPHISAYDEKKYQDMKTINDQKLEEFDNRYKKCEEEEGDMELLTVLRERADYLALLCDNERAKEAYKTVFDKTATASKIDVLFGQLRLSLFFNENDKTASLLDECASLIEKGGDWDRRNRYKAYRGIYELSNRHFSAASAVLLDTISTFTSTELCSYASIVRYAIVSGLISLGRTDLKAKIVDAPEVLAMRSEMADLEGCVNCLYLSDYRGFFVALAGVQQVLLEDRYLAPHAHYYVRELRIKAYTQLLQSYSSLSITSMAGSFGVSVEWLDADLAKFIRQGRISAVIDRVGGIVESRKADGRSGMYESVIGEGDKLLNKLQKYQNALVV</sequence>
<dbReference type="VEuPathDB" id="FungiDB:TAPDE_003795"/>
<dbReference type="Proteomes" id="UP000013776">
    <property type="component" value="Unassembled WGS sequence"/>
</dbReference>
<dbReference type="GO" id="GO:0008541">
    <property type="term" value="C:proteasome regulatory particle, lid subcomplex"/>
    <property type="evidence" value="ECO:0007669"/>
    <property type="project" value="UniProtKB-ARBA"/>
</dbReference>
<evidence type="ECO:0000313" key="5">
    <source>
        <dbReference type="EMBL" id="CCG83549.1"/>
    </source>
</evidence>
<gene>
    <name evidence="5" type="ORF">TAPDE_003795</name>
</gene>
<dbReference type="PANTHER" id="PTHR14145:SF1">
    <property type="entry name" value="26S PROTEASOME NON-ATPASE REGULATORY SUBUNIT 6"/>
    <property type="match status" value="1"/>
</dbReference>
<dbReference type="InterPro" id="IPR036390">
    <property type="entry name" value="WH_DNA-bd_sf"/>
</dbReference>
<dbReference type="OrthoDB" id="1452at2759"/>
<dbReference type="GO" id="GO:0043161">
    <property type="term" value="P:proteasome-mediated ubiquitin-dependent protein catabolic process"/>
    <property type="evidence" value="ECO:0007669"/>
    <property type="project" value="TreeGrafter"/>
</dbReference>
<dbReference type="STRING" id="1097556.R4XGD3"/>
<dbReference type="InterPro" id="IPR000717">
    <property type="entry name" value="PCI_dom"/>
</dbReference>